<comment type="caution">
    <text evidence="1">The sequence shown here is derived from an EMBL/GenBank/DDBJ whole genome shotgun (WGS) entry which is preliminary data.</text>
</comment>
<reference evidence="1 2" key="1">
    <citation type="submission" date="2022-01" db="EMBL/GenBank/DDBJ databases">
        <title>A high-quality chromosome-level genome assembly of rohu carp, Labeo rohita.</title>
        <authorList>
            <person name="Arick M.A. II"/>
            <person name="Hsu C.-Y."/>
            <person name="Magbanua Z."/>
            <person name="Pechanova O."/>
            <person name="Grover C."/>
            <person name="Miller E."/>
            <person name="Thrash A."/>
            <person name="Ezzel L."/>
            <person name="Alam S."/>
            <person name="Benzie J."/>
            <person name="Hamilton M."/>
            <person name="Karsi A."/>
            <person name="Lawrence M.L."/>
            <person name="Peterson D.G."/>
        </authorList>
    </citation>
    <scope>NUCLEOTIDE SEQUENCE [LARGE SCALE GENOMIC DNA]</scope>
    <source>
        <strain evidence="2">BAU-BD-2019</strain>
        <tissue evidence="1">Blood</tissue>
    </source>
</reference>
<sequence>MLKVQSSGSVPACVVSERRCGDVSDIQAEIEAHNDVFRSVEGNKMKMVKALGSSEEAVFLQQRLDDMNQRWNDLKAKSANIRAHLEASAERWNRLLSVLEELGRWISVKDEELNKQMPIGGDVPTVLQQQTHCTLSPVSSHLNFTFLSQI</sequence>
<dbReference type="SUPFAM" id="SSF46966">
    <property type="entry name" value="Spectrin repeat"/>
    <property type="match status" value="1"/>
</dbReference>
<keyword evidence="2" id="KW-1185">Reference proteome</keyword>
<dbReference type="EMBL" id="JACTAM010000023">
    <property type="protein sequence ID" value="KAI2650013.1"/>
    <property type="molecule type" value="Genomic_DNA"/>
</dbReference>
<gene>
    <name evidence="1" type="ORF">H4Q32_016103</name>
</gene>
<organism evidence="1 2">
    <name type="scientific">Labeo rohita</name>
    <name type="common">Indian major carp</name>
    <name type="synonym">Cyprinus rohita</name>
    <dbReference type="NCBI Taxonomy" id="84645"/>
    <lineage>
        <taxon>Eukaryota</taxon>
        <taxon>Metazoa</taxon>
        <taxon>Chordata</taxon>
        <taxon>Craniata</taxon>
        <taxon>Vertebrata</taxon>
        <taxon>Euteleostomi</taxon>
        <taxon>Actinopterygii</taxon>
        <taxon>Neopterygii</taxon>
        <taxon>Teleostei</taxon>
        <taxon>Ostariophysi</taxon>
        <taxon>Cypriniformes</taxon>
        <taxon>Cyprinidae</taxon>
        <taxon>Labeoninae</taxon>
        <taxon>Labeonini</taxon>
        <taxon>Labeo</taxon>
    </lineage>
</organism>
<dbReference type="Gene3D" id="1.20.58.60">
    <property type="match status" value="1"/>
</dbReference>
<accession>A0ABQ8LH40</accession>
<name>A0ABQ8LH40_LABRO</name>
<protein>
    <submittedName>
        <fullName evidence="1">Utrophin</fullName>
    </submittedName>
</protein>
<evidence type="ECO:0000313" key="1">
    <source>
        <dbReference type="EMBL" id="KAI2650013.1"/>
    </source>
</evidence>
<dbReference type="Proteomes" id="UP000830375">
    <property type="component" value="Unassembled WGS sequence"/>
</dbReference>
<evidence type="ECO:0000313" key="2">
    <source>
        <dbReference type="Proteomes" id="UP000830375"/>
    </source>
</evidence>
<proteinExistence type="predicted"/>
<dbReference type="CDD" id="cd00176">
    <property type="entry name" value="SPEC"/>
    <property type="match status" value="1"/>
</dbReference>
<dbReference type="InterPro" id="IPR018159">
    <property type="entry name" value="Spectrin/alpha-actinin"/>
</dbReference>